<dbReference type="PANTHER" id="PTHR31686">
    <property type="match status" value="1"/>
</dbReference>
<feature type="transmembrane region" description="Helical" evidence="8">
    <location>
        <begin position="12"/>
        <end position="33"/>
    </location>
</feature>
<gene>
    <name evidence="9" type="ORF">EZ216_19225</name>
</gene>
<dbReference type="EMBL" id="SMLK01000008">
    <property type="protein sequence ID" value="TFY97211.1"/>
    <property type="molecule type" value="Genomic_DNA"/>
</dbReference>
<evidence type="ECO:0000256" key="8">
    <source>
        <dbReference type="SAM" id="Phobius"/>
    </source>
</evidence>
<feature type="transmembrane region" description="Helical" evidence="8">
    <location>
        <begin position="111"/>
        <end position="136"/>
    </location>
</feature>
<evidence type="ECO:0000256" key="5">
    <source>
        <dbReference type="ARBA" id="ARBA00022692"/>
    </source>
</evidence>
<dbReference type="Gene3D" id="1.50.10.150">
    <property type="entry name" value="Voltage-dependent anion channel"/>
    <property type="match status" value="1"/>
</dbReference>
<evidence type="ECO:0000313" key="10">
    <source>
        <dbReference type="Proteomes" id="UP000297839"/>
    </source>
</evidence>
<dbReference type="OrthoDB" id="958273at2"/>
<sequence length="354" mass="37797">MNAAVLPPDRMGALRIAELSPANFAIVMAVGILGVDCRQQGHERFGQAMLALAFVAWAVVAALGIAKAVRHPSHVLADLRSHARAPGFLTLVAGTSILGSLWLSLGLPPQAGAWLGGLAAVLWVAVTYGVLIVLTLESDKPPLAEAISGTWLLIVVATQSIAIVAVLVGAGLAPPARLALNFAATAMWLCGGMLYVWVIALIFYRCAFFRMSPRDLAPTYWINMGAMAISALAGALLVVHTAGAPFLAGLLPLLRGGTVLYWAVGTWWIPFMAALTAWRAWRDRQSLRYEVGYWGIVFPLGMYSAATHEMAAALELDFLQPVARAFFLLALAVGMLTAAGLLRRVVRPRLQPRA</sequence>
<dbReference type="GO" id="GO:0005886">
    <property type="term" value="C:plasma membrane"/>
    <property type="evidence" value="ECO:0007669"/>
    <property type="project" value="UniProtKB-SubCell"/>
</dbReference>
<dbReference type="InterPro" id="IPR038665">
    <property type="entry name" value="Voltage-dep_anion_channel_sf"/>
</dbReference>
<keyword evidence="5 8" id="KW-0812">Transmembrane</keyword>
<accession>A0A4Z0BEV6</accession>
<reference evidence="9 10" key="1">
    <citation type="submission" date="2019-03" db="EMBL/GenBank/DDBJ databases">
        <title>Ramlibacter sp. 18x22-1, whole genome shotgun sequence.</title>
        <authorList>
            <person name="Zhang X."/>
            <person name="Feng G."/>
            <person name="Zhu H."/>
        </authorList>
    </citation>
    <scope>NUCLEOTIDE SEQUENCE [LARGE SCALE GENOMIC DNA]</scope>
    <source>
        <strain evidence="9 10">18x22-1</strain>
    </source>
</reference>
<name>A0A4Z0BEV6_9BURK</name>
<feature type="transmembrane region" description="Helical" evidence="8">
    <location>
        <begin position="87"/>
        <end position="105"/>
    </location>
</feature>
<protein>
    <submittedName>
        <fullName evidence="9">C4-dicarboxylate ABC transporter</fullName>
    </submittedName>
</protein>
<feature type="transmembrane region" description="Helical" evidence="8">
    <location>
        <begin position="326"/>
        <end position="346"/>
    </location>
</feature>
<keyword evidence="3" id="KW-0813">Transport</keyword>
<dbReference type="InterPro" id="IPR004695">
    <property type="entry name" value="SLAC1/Mae1/Ssu1/TehA"/>
</dbReference>
<evidence type="ECO:0000256" key="4">
    <source>
        <dbReference type="ARBA" id="ARBA00022475"/>
    </source>
</evidence>
<keyword evidence="6 8" id="KW-1133">Transmembrane helix</keyword>
<organism evidence="9 10">
    <name type="scientific">Ramlibacter humi</name>
    <dbReference type="NCBI Taxonomy" id="2530451"/>
    <lineage>
        <taxon>Bacteria</taxon>
        <taxon>Pseudomonadati</taxon>
        <taxon>Pseudomonadota</taxon>
        <taxon>Betaproteobacteria</taxon>
        <taxon>Burkholderiales</taxon>
        <taxon>Comamonadaceae</taxon>
        <taxon>Ramlibacter</taxon>
    </lineage>
</organism>
<evidence type="ECO:0000256" key="2">
    <source>
        <dbReference type="ARBA" id="ARBA00008566"/>
    </source>
</evidence>
<comment type="subcellular location">
    <subcellularLocation>
        <location evidence="1">Cell membrane</location>
        <topology evidence="1">Multi-pass membrane protein</topology>
    </subcellularLocation>
</comment>
<keyword evidence="4" id="KW-1003">Cell membrane</keyword>
<dbReference type="Proteomes" id="UP000297839">
    <property type="component" value="Unassembled WGS sequence"/>
</dbReference>
<feature type="transmembrane region" description="Helical" evidence="8">
    <location>
        <begin position="45"/>
        <end position="66"/>
    </location>
</feature>
<dbReference type="RefSeq" id="WP_135251410.1">
    <property type="nucleotide sequence ID" value="NZ_SMLK01000008.1"/>
</dbReference>
<evidence type="ECO:0000256" key="6">
    <source>
        <dbReference type="ARBA" id="ARBA00022989"/>
    </source>
</evidence>
<comment type="similarity">
    <text evidence="2">Belongs to the tellurite-resistance/dicarboxylate transporter (TDT) family.</text>
</comment>
<proteinExistence type="inferred from homology"/>
<keyword evidence="10" id="KW-1185">Reference proteome</keyword>
<dbReference type="AlphaFoldDB" id="A0A4Z0BEV6"/>
<feature type="transmembrane region" description="Helical" evidence="8">
    <location>
        <begin position="185"/>
        <end position="208"/>
    </location>
</feature>
<evidence type="ECO:0000256" key="7">
    <source>
        <dbReference type="ARBA" id="ARBA00023136"/>
    </source>
</evidence>
<evidence type="ECO:0000256" key="3">
    <source>
        <dbReference type="ARBA" id="ARBA00022448"/>
    </source>
</evidence>
<evidence type="ECO:0000256" key="1">
    <source>
        <dbReference type="ARBA" id="ARBA00004651"/>
    </source>
</evidence>
<dbReference type="CDD" id="cd09319">
    <property type="entry name" value="TDT_like_1"/>
    <property type="match status" value="1"/>
</dbReference>
<feature type="transmembrane region" description="Helical" evidence="8">
    <location>
        <begin position="220"/>
        <end position="239"/>
    </location>
</feature>
<dbReference type="Pfam" id="PF03595">
    <property type="entry name" value="SLAC1"/>
    <property type="match status" value="1"/>
</dbReference>
<dbReference type="InterPro" id="IPR051629">
    <property type="entry name" value="Sulfite_efflux_TDT"/>
</dbReference>
<comment type="caution">
    <text evidence="9">The sequence shown here is derived from an EMBL/GenBank/DDBJ whole genome shotgun (WGS) entry which is preliminary data.</text>
</comment>
<feature type="transmembrane region" description="Helical" evidence="8">
    <location>
        <begin position="148"/>
        <end position="173"/>
    </location>
</feature>
<evidence type="ECO:0000313" key="9">
    <source>
        <dbReference type="EMBL" id="TFY97211.1"/>
    </source>
</evidence>
<keyword evidence="7 8" id="KW-0472">Membrane</keyword>
<feature type="transmembrane region" description="Helical" evidence="8">
    <location>
        <begin position="293"/>
        <end position="314"/>
    </location>
</feature>
<dbReference type="PANTHER" id="PTHR31686:SF1">
    <property type="entry name" value="SULFITE EFFLUX PUMP SSU1"/>
    <property type="match status" value="1"/>
</dbReference>
<dbReference type="GO" id="GO:0000319">
    <property type="term" value="F:sulfite transmembrane transporter activity"/>
    <property type="evidence" value="ECO:0007669"/>
    <property type="project" value="TreeGrafter"/>
</dbReference>
<feature type="transmembrane region" description="Helical" evidence="8">
    <location>
        <begin position="259"/>
        <end position="281"/>
    </location>
</feature>